<dbReference type="Proteomes" id="UP000527616">
    <property type="component" value="Unassembled WGS sequence"/>
</dbReference>
<feature type="domain" description="Restriction endonuclease type IV Mrr" evidence="1">
    <location>
        <begin position="288"/>
        <end position="406"/>
    </location>
</feature>
<name>A0A7Z0IKS1_9ACTN</name>
<reference evidence="3 4" key="1">
    <citation type="submission" date="2020-07" db="EMBL/GenBank/DDBJ databases">
        <title>Sequencing the genomes of 1000 actinobacteria strains.</title>
        <authorList>
            <person name="Klenk H.-P."/>
        </authorList>
    </citation>
    <scope>NUCLEOTIDE SEQUENCE [LARGE SCALE GENOMIC DNA]</scope>
    <source>
        <strain evidence="3 4">DSM 103164</strain>
    </source>
</reference>
<dbReference type="InterPro" id="IPR007560">
    <property type="entry name" value="Restrct_endonuc_IV_Mrr"/>
</dbReference>
<sequence length="447" mass="48775">MADHGRAGDERCLGMLDIVRYARESGNVDVFIDGYRNFHQLAKSPGISARIQLERGINTPAEITAPDARRRPVILLRSSPGKAGSATTPWEDVFDLDHGHARYFGDHKASTVGPIGATQGNRALLDAWQLHGSSARADRVLAPPILLMRGVSVMRDGKRVDKGHLEFCGVAVIERLEYIVQRDPQTARTFPNLAVDLAVIKLDETTDELDFRWIDDRRDGELTAEQANAKGPASWRRWVDQGKVAIPRIRRRVLSSRVRSAADQRPESGTPDAALLDTIYRHFDDRKHEFEKLAAAVAASVFAASGATYHDGWLSRAGGDGGLDFVGRLDAGSTAANTPLVVLGQAKCIKPESSVSPDQVARVVARLRRGWIGVFVTTGVFSQQAQIEVIDDGYPVVLVPGRELVAEVRKLAETSAAGDIEALLRDISSDYADAVTHRRPEEILGSA</sequence>
<evidence type="ECO:0000259" key="1">
    <source>
        <dbReference type="Pfam" id="PF04471"/>
    </source>
</evidence>
<dbReference type="AlphaFoldDB" id="A0A7Z0IKS1"/>
<evidence type="ECO:0000259" key="2">
    <source>
        <dbReference type="Pfam" id="PF18062"/>
    </source>
</evidence>
<feature type="domain" description="Restriction endonuclease AspBHI N-terminal" evidence="2">
    <location>
        <begin position="74"/>
        <end position="243"/>
    </location>
</feature>
<dbReference type="Gene3D" id="2.30.280.20">
    <property type="match status" value="1"/>
</dbReference>
<dbReference type="InterPro" id="IPR011856">
    <property type="entry name" value="tRNA_endonuc-like_dom_sf"/>
</dbReference>
<dbReference type="RefSeq" id="WP_179444709.1">
    <property type="nucleotide sequence ID" value="NZ_JACBZS010000001.1"/>
</dbReference>
<gene>
    <name evidence="3" type="ORF">GGQ54_001363</name>
</gene>
<evidence type="ECO:0000313" key="3">
    <source>
        <dbReference type="EMBL" id="NYI70803.1"/>
    </source>
</evidence>
<keyword evidence="4" id="KW-1185">Reference proteome</keyword>
<dbReference type="EMBL" id="JACBZS010000001">
    <property type="protein sequence ID" value="NYI70803.1"/>
    <property type="molecule type" value="Genomic_DNA"/>
</dbReference>
<evidence type="ECO:0008006" key="5">
    <source>
        <dbReference type="Google" id="ProtNLM"/>
    </source>
</evidence>
<dbReference type="GO" id="GO:0004519">
    <property type="term" value="F:endonuclease activity"/>
    <property type="evidence" value="ECO:0007669"/>
    <property type="project" value="InterPro"/>
</dbReference>
<organism evidence="3 4">
    <name type="scientific">Naumannella cuiyingiana</name>
    <dbReference type="NCBI Taxonomy" id="1347891"/>
    <lineage>
        <taxon>Bacteria</taxon>
        <taxon>Bacillati</taxon>
        <taxon>Actinomycetota</taxon>
        <taxon>Actinomycetes</taxon>
        <taxon>Propionibacteriales</taxon>
        <taxon>Propionibacteriaceae</taxon>
        <taxon>Naumannella</taxon>
    </lineage>
</organism>
<comment type="caution">
    <text evidence="3">The sequence shown here is derived from an EMBL/GenBank/DDBJ whole genome shotgun (WGS) entry which is preliminary data.</text>
</comment>
<protein>
    <recommendedName>
        <fullName evidence="5">Restriction endonuclease</fullName>
    </recommendedName>
</protein>
<dbReference type="GO" id="GO:0003677">
    <property type="term" value="F:DNA binding"/>
    <property type="evidence" value="ECO:0007669"/>
    <property type="project" value="InterPro"/>
</dbReference>
<dbReference type="Gene3D" id="3.40.1350.10">
    <property type="match status" value="1"/>
</dbReference>
<accession>A0A7Z0IKS1</accession>
<dbReference type="GO" id="GO:0009307">
    <property type="term" value="P:DNA restriction-modification system"/>
    <property type="evidence" value="ECO:0007669"/>
    <property type="project" value="InterPro"/>
</dbReference>
<dbReference type="Pfam" id="PF18062">
    <property type="entry name" value="RE_AspBHI_N"/>
    <property type="match status" value="1"/>
</dbReference>
<dbReference type="InterPro" id="IPR041409">
    <property type="entry name" value="RE_AspBHI_N"/>
</dbReference>
<dbReference type="Pfam" id="PF04471">
    <property type="entry name" value="Mrr_cat"/>
    <property type="match status" value="1"/>
</dbReference>
<proteinExistence type="predicted"/>
<evidence type="ECO:0000313" key="4">
    <source>
        <dbReference type="Proteomes" id="UP000527616"/>
    </source>
</evidence>